<accession>A0A0M1NKH7</accession>
<protein>
    <submittedName>
        <fullName evidence="1">Uncharacterized protein</fullName>
    </submittedName>
</protein>
<keyword evidence="2" id="KW-1185">Reference proteome</keyword>
<reference evidence="2" key="1">
    <citation type="submission" date="2015-08" db="EMBL/GenBank/DDBJ databases">
        <title>Genome sequencing project for genomic taxonomy and phylogenomics of Bacillus-like bacteria.</title>
        <authorList>
            <person name="Liu B."/>
            <person name="Wang J."/>
            <person name="Zhu Y."/>
            <person name="Liu G."/>
            <person name="Chen Q."/>
            <person name="Chen Z."/>
            <person name="Lan J."/>
            <person name="Che J."/>
            <person name="Ge C."/>
            <person name="Shi H."/>
            <person name="Pan Z."/>
            <person name="Liu X."/>
        </authorList>
    </citation>
    <scope>NUCLEOTIDE SEQUENCE [LARGE SCALE GENOMIC DNA]</scope>
    <source>
        <strain evidence="2">FJAT-22460</strain>
    </source>
</reference>
<dbReference type="PATRIC" id="fig|1705565.3.peg.5693"/>
<sequence>MKHRDTELTSLSLDDYLDILNLAIHLGDQEWQADIIRTLHHRTEPGYREPAKPGECTEQELWQCVDQINDRMLALYKELKSTDDQETQRKLLDQMWELKIARVEVFRKICSIYQ</sequence>
<gene>
    <name evidence="1" type="ORF">AM231_18705</name>
</gene>
<organism evidence="1 2">
    <name type="scientific">Paenibacillus solani</name>
    <dbReference type="NCBI Taxonomy" id="1705565"/>
    <lineage>
        <taxon>Bacteria</taxon>
        <taxon>Bacillati</taxon>
        <taxon>Bacillota</taxon>
        <taxon>Bacilli</taxon>
        <taxon>Bacillales</taxon>
        <taxon>Paenibacillaceae</taxon>
        <taxon>Paenibacillus</taxon>
    </lineage>
</organism>
<evidence type="ECO:0000313" key="2">
    <source>
        <dbReference type="Proteomes" id="UP000036932"/>
    </source>
</evidence>
<dbReference type="RefSeq" id="WP_054403986.1">
    <property type="nucleotide sequence ID" value="NZ_LIUT01000003.1"/>
</dbReference>
<dbReference type="EMBL" id="LIUT01000003">
    <property type="protein sequence ID" value="KOR82364.1"/>
    <property type="molecule type" value="Genomic_DNA"/>
</dbReference>
<proteinExistence type="predicted"/>
<evidence type="ECO:0000313" key="1">
    <source>
        <dbReference type="EMBL" id="KOR82364.1"/>
    </source>
</evidence>
<dbReference type="Proteomes" id="UP000036932">
    <property type="component" value="Unassembled WGS sequence"/>
</dbReference>
<name>A0A0M1NKH7_9BACL</name>
<comment type="caution">
    <text evidence="1">The sequence shown here is derived from an EMBL/GenBank/DDBJ whole genome shotgun (WGS) entry which is preliminary data.</text>
</comment>
<dbReference type="OrthoDB" id="2988996at2"/>
<dbReference type="AlphaFoldDB" id="A0A0M1NKH7"/>